<evidence type="ECO:0000256" key="5">
    <source>
        <dbReference type="ARBA" id="ARBA00023163"/>
    </source>
</evidence>
<gene>
    <name evidence="8" type="ORF">EY643_15175</name>
</gene>
<keyword evidence="4" id="KW-0548">Nucleotidyltransferase</keyword>
<evidence type="ECO:0000256" key="4">
    <source>
        <dbReference type="ARBA" id="ARBA00022695"/>
    </source>
</evidence>
<dbReference type="GO" id="GO:0000428">
    <property type="term" value="C:DNA-directed RNA polymerase complex"/>
    <property type="evidence" value="ECO:0007669"/>
    <property type="project" value="UniProtKB-KW"/>
</dbReference>
<evidence type="ECO:0000313" key="9">
    <source>
        <dbReference type="Proteomes" id="UP000326287"/>
    </source>
</evidence>
<keyword evidence="5" id="KW-0804">Transcription</keyword>
<evidence type="ECO:0000313" key="8">
    <source>
        <dbReference type="EMBL" id="QFU77933.1"/>
    </source>
</evidence>
<dbReference type="KEGG" id="halc:EY643_15175"/>
<accession>A0A5P9NPY3</accession>
<keyword evidence="9" id="KW-1185">Reference proteome</keyword>
<dbReference type="Proteomes" id="UP000326287">
    <property type="component" value="Chromosome"/>
</dbReference>
<keyword evidence="3" id="KW-0808">Transferase</keyword>
<evidence type="ECO:0000256" key="6">
    <source>
        <dbReference type="SAM" id="MobiDB-lite"/>
    </source>
</evidence>
<feature type="domain" description="RNA polymerase Rpb2" evidence="7">
    <location>
        <begin position="11"/>
        <end position="49"/>
    </location>
</feature>
<organism evidence="8 9">
    <name type="scientific">Halioglobus maricola</name>
    <dbReference type="NCBI Taxonomy" id="2601894"/>
    <lineage>
        <taxon>Bacteria</taxon>
        <taxon>Pseudomonadati</taxon>
        <taxon>Pseudomonadota</taxon>
        <taxon>Gammaproteobacteria</taxon>
        <taxon>Cellvibrionales</taxon>
        <taxon>Halieaceae</taxon>
        <taxon>Halioglobus</taxon>
    </lineage>
</organism>
<evidence type="ECO:0000256" key="3">
    <source>
        <dbReference type="ARBA" id="ARBA00022679"/>
    </source>
</evidence>
<reference evidence="8 9" key="1">
    <citation type="submission" date="2019-02" db="EMBL/GenBank/DDBJ databases">
        <authorList>
            <person name="Li S.-H."/>
        </authorList>
    </citation>
    <scope>NUCLEOTIDE SEQUENCE [LARGE SCALE GENOMIC DNA]</scope>
    <source>
        <strain evidence="8 9">IMCC14385</strain>
    </source>
</reference>
<dbReference type="GO" id="GO:0006351">
    <property type="term" value="P:DNA-templated transcription"/>
    <property type="evidence" value="ECO:0007669"/>
    <property type="project" value="InterPro"/>
</dbReference>
<dbReference type="SUPFAM" id="SSF64484">
    <property type="entry name" value="beta and beta-prime subunits of DNA dependent RNA-polymerase"/>
    <property type="match status" value="1"/>
</dbReference>
<proteinExistence type="predicted"/>
<evidence type="ECO:0000256" key="1">
    <source>
        <dbReference type="ARBA" id="ARBA00012418"/>
    </source>
</evidence>
<dbReference type="EMBL" id="CP036422">
    <property type="protein sequence ID" value="QFU77933.1"/>
    <property type="molecule type" value="Genomic_DNA"/>
</dbReference>
<dbReference type="InterPro" id="IPR007645">
    <property type="entry name" value="RNA_pol_Rpb2_3"/>
</dbReference>
<sequence length="50" mass="5260">MQGALSPGTQASSAVASRGPRRLWNNSVSRLCQAHTPMGATVGTINTFSW</sequence>
<dbReference type="Pfam" id="PF04565">
    <property type="entry name" value="RNA_pol_Rpb2_3"/>
    <property type="match status" value="1"/>
</dbReference>
<keyword evidence="2" id="KW-0240">DNA-directed RNA polymerase</keyword>
<evidence type="ECO:0000259" key="7">
    <source>
        <dbReference type="Pfam" id="PF04565"/>
    </source>
</evidence>
<protein>
    <recommendedName>
        <fullName evidence="1">DNA-directed RNA polymerase</fullName>
        <ecNumber evidence="1">2.7.7.6</ecNumber>
    </recommendedName>
</protein>
<evidence type="ECO:0000256" key="2">
    <source>
        <dbReference type="ARBA" id="ARBA00022478"/>
    </source>
</evidence>
<dbReference type="AlphaFoldDB" id="A0A5P9NPY3"/>
<feature type="region of interest" description="Disordered" evidence="6">
    <location>
        <begin position="1"/>
        <end position="20"/>
    </location>
</feature>
<dbReference type="EC" id="2.7.7.6" evidence="1"/>
<name>A0A5P9NPY3_9GAMM</name>
<dbReference type="GO" id="GO:0003677">
    <property type="term" value="F:DNA binding"/>
    <property type="evidence" value="ECO:0007669"/>
    <property type="project" value="InterPro"/>
</dbReference>
<dbReference type="GO" id="GO:0003899">
    <property type="term" value="F:DNA-directed RNA polymerase activity"/>
    <property type="evidence" value="ECO:0007669"/>
    <property type="project" value="UniProtKB-EC"/>
</dbReference>